<evidence type="ECO:0000256" key="1">
    <source>
        <dbReference type="SAM" id="Phobius"/>
    </source>
</evidence>
<dbReference type="AlphaFoldDB" id="A0A916SYJ2"/>
<comment type="caution">
    <text evidence="2">The sequence shown here is derived from an EMBL/GenBank/DDBJ whole genome shotgun (WGS) entry which is preliminary data.</text>
</comment>
<dbReference type="EMBL" id="BMGC01000004">
    <property type="protein sequence ID" value="GGB23566.1"/>
    <property type="molecule type" value="Genomic_DNA"/>
</dbReference>
<evidence type="ECO:0000313" key="2">
    <source>
        <dbReference type="EMBL" id="GGB23566.1"/>
    </source>
</evidence>
<protein>
    <submittedName>
        <fullName evidence="2">Uncharacterized protein</fullName>
    </submittedName>
</protein>
<evidence type="ECO:0000313" key="3">
    <source>
        <dbReference type="Proteomes" id="UP000621454"/>
    </source>
</evidence>
<keyword evidence="1" id="KW-0472">Membrane</keyword>
<keyword evidence="3" id="KW-1185">Reference proteome</keyword>
<reference evidence="2" key="2">
    <citation type="submission" date="2020-09" db="EMBL/GenBank/DDBJ databases">
        <authorList>
            <person name="Sun Q."/>
            <person name="Zhou Y."/>
        </authorList>
    </citation>
    <scope>NUCLEOTIDE SEQUENCE</scope>
    <source>
        <strain evidence="2">CGMCC 1.12827</strain>
    </source>
</reference>
<proteinExistence type="predicted"/>
<dbReference type="Proteomes" id="UP000621454">
    <property type="component" value="Unassembled WGS sequence"/>
</dbReference>
<reference evidence="2" key="1">
    <citation type="journal article" date="2014" name="Int. J. Syst. Evol. Microbiol.">
        <title>Complete genome sequence of Corynebacterium casei LMG S-19264T (=DSM 44701T), isolated from a smear-ripened cheese.</title>
        <authorList>
            <consortium name="US DOE Joint Genome Institute (JGI-PGF)"/>
            <person name="Walter F."/>
            <person name="Albersmeier A."/>
            <person name="Kalinowski J."/>
            <person name="Ruckert C."/>
        </authorList>
    </citation>
    <scope>NUCLEOTIDE SEQUENCE</scope>
    <source>
        <strain evidence="2">CGMCC 1.12827</strain>
    </source>
</reference>
<name>A0A916SYJ2_9ACTN</name>
<keyword evidence="1" id="KW-0812">Transmembrane</keyword>
<accession>A0A916SYJ2</accession>
<feature type="transmembrane region" description="Helical" evidence="1">
    <location>
        <begin position="99"/>
        <end position="117"/>
    </location>
</feature>
<dbReference type="RefSeq" id="WP_188585455.1">
    <property type="nucleotide sequence ID" value="NZ_BMGC01000004.1"/>
</dbReference>
<feature type="transmembrane region" description="Helical" evidence="1">
    <location>
        <begin position="123"/>
        <end position="143"/>
    </location>
</feature>
<organism evidence="2 3">
    <name type="scientific">Gordonia jinhuaensis</name>
    <dbReference type="NCBI Taxonomy" id="1517702"/>
    <lineage>
        <taxon>Bacteria</taxon>
        <taxon>Bacillati</taxon>
        <taxon>Actinomycetota</taxon>
        <taxon>Actinomycetes</taxon>
        <taxon>Mycobacteriales</taxon>
        <taxon>Gordoniaceae</taxon>
        <taxon>Gordonia</taxon>
    </lineage>
</organism>
<sequence length="266" mass="29075">MSAHRLTDTDLARTLYGATGVADAIIDAMESDPAGLKDASLAQTIADWRVPRVLSLPRRGVALVADAATAAVDLTGAPGTSRWQGWDRRRRVRWWNTRVGALTSILVAYPGVFGAAARRLPVADLAGFVNQLLLLTAALRVYSVTDRYEQTDRLAEVLCHRSVDSRRLLGPAEEGERSDEKVDAAEGSACRSRSPRALVGGLWSLKKTYDAIVDELAERPSPSLPWRWLGMVPFVGAPATYIGERRALRRADAELIERLESETPDS</sequence>
<keyword evidence="1" id="KW-1133">Transmembrane helix</keyword>
<gene>
    <name evidence="2" type="ORF">GCM10011489_09800</name>
</gene>